<evidence type="ECO:0000313" key="2">
    <source>
        <dbReference type="EMBL" id="EEC75557.1"/>
    </source>
</evidence>
<dbReference type="Proteomes" id="UP000007015">
    <property type="component" value="Chromosome 3"/>
</dbReference>
<organism evidence="2 3">
    <name type="scientific">Oryza sativa subsp. indica</name>
    <name type="common">Rice</name>
    <dbReference type="NCBI Taxonomy" id="39946"/>
    <lineage>
        <taxon>Eukaryota</taxon>
        <taxon>Viridiplantae</taxon>
        <taxon>Streptophyta</taxon>
        <taxon>Embryophyta</taxon>
        <taxon>Tracheophyta</taxon>
        <taxon>Spermatophyta</taxon>
        <taxon>Magnoliopsida</taxon>
        <taxon>Liliopsida</taxon>
        <taxon>Poales</taxon>
        <taxon>Poaceae</taxon>
        <taxon>BOP clade</taxon>
        <taxon>Oryzoideae</taxon>
        <taxon>Oryzeae</taxon>
        <taxon>Oryzinae</taxon>
        <taxon>Oryza</taxon>
        <taxon>Oryza sativa</taxon>
    </lineage>
</organism>
<proteinExistence type="predicted"/>
<evidence type="ECO:0000313" key="3">
    <source>
        <dbReference type="Proteomes" id="UP000007015"/>
    </source>
</evidence>
<dbReference type="AlphaFoldDB" id="B8AKH6"/>
<protein>
    <submittedName>
        <fullName evidence="2">Uncharacterized protein</fullName>
    </submittedName>
</protein>
<keyword evidence="3" id="KW-1185">Reference proteome</keyword>
<dbReference type="EMBL" id="CM000128">
    <property type="protein sequence ID" value="EEC75557.1"/>
    <property type="molecule type" value="Genomic_DNA"/>
</dbReference>
<accession>B8AKH6</accession>
<dbReference type="Gramene" id="BGIOSGA012959-TA">
    <property type="protein sequence ID" value="BGIOSGA012959-PA"/>
    <property type="gene ID" value="BGIOSGA012959"/>
</dbReference>
<evidence type="ECO:0000256" key="1">
    <source>
        <dbReference type="SAM" id="MobiDB-lite"/>
    </source>
</evidence>
<reference evidence="2 3" key="1">
    <citation type="journal article" date="2005" name="PLoS Biol.">
        <title>The genomes of Oryza sativa: a history of duplications.</title>
        <authorList>
            <person name="Yu J."/>
            <person name="Wang J."/>
            <person name="Lin W."/>
            <person name="Li S."/>
            <person name="Li H."/>
            <person name="Zhou J."/>
            <person name="Ni P."/>
            <person name="Dong W."/>
            <person name="Hu S."/>
            <person name="Zeng C."/>
            <person name="Zhang J."/>
            <person name="Zhang Y."/>
            <person name="Li R."/>
            <person name="Xu Z."/>
            <person name="Li S."/>
            <person name="Li X."/>
            <person name="Zheng H."/>
            <person name="Cong L."/>
            <person name="Lin L."/>
            <person name="Yin J."/>
            <person name="Geng J."/>
            <person name="Li G."/>
            <person name="Shi J."/>
            <person name="Liu J."/>
            <person name="Lv H."/>
            <person name="Li J."/>
            <person name="Wang J."/>
            <person name="Deng Y."/>
            <person name="Ran L."/>
            <person name="Shi X."/>
            <person name="Wang X."/>
            <person name="Wu Q."/>
            <person name="Li C."/>
            <person name="Ren X."/>
            <person name="Wang J."/>
            <person name="Wang X."/>
            <person name="Li D."/>
            <person name="Liu D."/>
            <person name="Zhang X."/>
            <person name="Ji Z."/>
            <person name="Zhao W."/>
            <person name="Sun Y."/>
            <person name="Zhang Z."/>
            <person name="Bao J."/>
            <person name="Han Y."/>
            <person name="Dong L."/>
            <person name="Ji J."/>
            <person name="Chen P."/>
            <person name="Wu S."/>
            <person name="Liu J."/>
            <person name="Xiao Y."/>
            <person name="Bu D."/>
            <person name="Tan J."/>
            <person name="Yang L."/>
            <person name="Ye C."/>
            <person name="Zhang J."/>
            <person name="Xu J."/>
            <person name="Zhou Y."/>
            <person name="Yu Y."/>
            <person name="Zhang B."/>
            <person name="Zhuang S."/>
            <person name="Wei H."/>
            <person name="Liu B."/>
            <person name="Lei M."/>
            <person name="Yu H."/>
            <person name="Li Y."/>
            <person name="Xu H."/>
            <person name="Wei S."/>
            <person name="He X."/>
            <person name="Fang L."/>
            <person name="Zhang Z."/>
            <person name="Zhang Y."/>
            <person name="Huang X."/>
            <person name="Su Z."/>
            <person name="Tong W."/>
            <person name="Li J."/>
            <person name="Tong Z."/>
            <person name="Li S."/>
            <person name="Ye J."/>
            <person name="Wang L."/>
            <person name="Fang L."/>
            <person name="Lei T."/>
            <person name="Chen C."/>
            <person name="Chen H."/>
            <person name="Xu Z."/>
            <person name="Li H."/>
            <person name="Huang H."/>
            <person name="Zhang F."/>
            <person name="Xu H."/>
            <person name="Li N."/>
            <person name="Zhao C."/>
            <person name="Li S."/>
            <person name="Dong L."/>
            <person name="Huang Y."/>
            <person name="Li L."/>
            <person name="Xi Y."/>
            <person name="Qi Q."/>
            <person name="Li W."/>
            <person name="Zhang B."/>
            <person name="Hu W."/>
            <person name="Zhang Y."/>
            <person name="Tian X."/>
            <person name="Jiao Y."/>
            <person name="Liang X."/>
            <person name="Jin J."/>
            <person name="Gao L."/>
            <person name="Zheng W."/>
            <person name="Hao B."/>
            <person name="Liu S."/>
            <person name="Wang W."/>
            <person name="Yuan L."/>
            <person name="Cao M."/>
            <person name="McDermott J."/>
            <person name="Samudrala R."/>
            <person name="Wang J."/>
            <person name="Wong G.K."/>
            <person name="Yang H."/>
        </authorList>
    </citation>
    <scope>NUCLEOTIDE SEQUENCE [LARGE SCALE GENOMIC DNA]</scope>
    <source>
        <strain evidence="3">cv. 93-11</strain>
    </source>
</reference>
<feature type="region of interest" description="Disordered" evidence="1">
    <location>
        <begin position="63"/>
        <end position="84"/>
    </location>
</feature>
<feature type="compositionally biased region" description="Pro residues" evidence="1">
    <location>
        <begin position="68"/>
        <end position="84"/>
    </location>
</feature>
<dbReference type="HOGENOM" id="CLU_2531479_0_0_1"/>
<name>B8AKH6_ORYSI</name>
<sequence>MASTSPAAPINRGLLDLMAARSWPPDPVAWRLMEGLLVWRMEVLTLLSVVHSRLTGAAATTIAGTARHPPPLHHPLPPHTSLPA</sequence>
<gene>
    <name evidence="2" type="ORF">OsI_12221</name>
</gene>